<evidence type="ECO:0000313" key="1">
    <source>
        <dbReference type="EMBL" id="EFI84089.1"/>
    </source>
</evidence>
<dbReference type="HOGENOM" id="CLU_3291933_0_0_9"/>
<name>D7UWN1_LISGR</name>
<dbReference type="Proteomes" id="UP000010119">
    <property type="component" value="Unassembled WGS sequence"/>
</dbReference>
<gene>
    <name evidence="1" type="ORF">HMPREF0556_10642</name>
</gene>
<evidence type="ECO:0000313" key="2">
    <source>
        <dbReference type="Proteomes" id="UP000010119"/>
    </source>
</evidence>
<accession>D7UWN1</accession>
<comment type="caution">
    <text evidence="1">The sequence shown here is derived from an EMBL/GenBank/DDBJ whole genome shotgun (WGS) entry which is preliminary data.</text>
</comment>
<reference evidence="1" key="1">
    <citation type="submission" date="2010-06" db="EMBL/GenBank/DDBJ databases">
        <authorList>
            <person name="Muzny D."/>
            <person name="Qin X."/>
            <person name="Buhay C."/>
            <person name="Dugan-Rocha S."/>
            <person name="Ding Y."/>
            <person name="Chen G."/>
            <person name="Hawes A."/>
            <person name="Holder M."/>
            <person name="Jhangiani S."/>
            <person name="Johnson A."/>
            <person name="Khan Z."/>
            <person name="Li Z."/>
            <person name="Liu W."/>
            <person name="Liu X."/>
            <person name="Perez L."/>
            <person name="Shen H."/>
            <person name="Wang Q."/>
            <person name="Watt J."/>
            <person name="Xi L."/>
            <person name="Xin Y."/>
            <person name="Zhou J."/>
            <person name="Deng J."/>
            <person name="Jiang H."/>
            <person name="Liu Y."/>
            <person name="Qu J."/>
            <person name="Song X.-Z."/>
            <person name="Zhang L."/>
            <person name="Villasana D."/>
            <person name="Johnson A."/>
            <person name="Liu J."/>
            <person name="Liyanage D."/>
            <person name="Lorensuhewa L."/>
            <person name="Robinson T."/>
            <person name="Song A."/>
            <person name="Song B.-B."/>
            <person name="Dinh H."/>
            <person name="Thornton R."/>
            <person name="Coyle M."/>
            <person name="Francisco L."/>
            <person name="Jackson L."/>
            <person name="Javaid M."/>
            <person name="Korchina V."/>
            <person name="Kovar C."/>
            <person name="Mata R."/>
            <person name="Mathew T."/>
            <person name="Ngo R."/>
            <person name="Nguyen L."/>
            <person name="Nguyen N."/>
            <person name="Okwuonu G."/>
            <person name="Ongeri F."/>
            <person name="Pham C."/>
            <person name="Simmons D."/>
            <person name="Wilczek-Boney K."/>
            <person name="Hale W."/>
            <person name="Jakkamsetti A."/>
            <person name="Pham P."/>
            <person name="Ruth R."/>
            <person name="San Lucas F."/>
            <person name="Warren J."/>
            <person name="Zhang J."/>
            <person name="Zhao Z."/>
            <person name="Zhou C."/>
            <person name="Zhu D."/>
            <person name="Lee S."/>
            <person name="Bess C."/>
            <person name="Blankenburg K."/>
            <person name="Forbes L."/>
            <person name="Fu Q."/>
            <person name="Gubbala S."/>
            <person name="Hirani K."/>
            <person name="Jayaseelan J.C."/>
            <person name="Lara F."/>
            <person name="Munidasa M."/>
            <person name="Palculict T."/>
            <person name="Patil S."/>
            <person name="Pu L.-L."/>
            <person name="Saada N."/>
            <person name="Tang L."/>
            <person name="Weissenberger G."/>
            <person name="Zhu Y."/>
            <person name="Hemphill L."/>
            <person name="Shang Y."/>
            <person name="Youmans B."/>
            <person name="Ayvaz T."/>
            <person name="Ross M."/>
            <person name="Santibanez J."/>
            <person name="Aqrawi P."/>
            <person name="Gross S."/>
            <person name="Joshi V."/>
            <person name="Fowler G."/>
            <person name="Nazareth L."/>
            <person name="Reid J."/>
            <person name="Worley K."/>
            <person name="Petrosino J."/>
            <person name="Highlander S."/>
            <person name="Gibbs R."/>
        </authorList>
    </citation>
    <scope>NUCLEOTIDE SEQUENCE [LARGE SCALE GENOMIC DNA]</scope>
    <source>
        <strain evidence="1">DSM 20601</strain>
    </source>
</reference>
<proteinExistence type="predicted"/>
<sequence length="40" mass="4818">MLTFFIMKVFSCLFFQQLLYAVSHAYYTCTINKNKDWGDE</sequence>
<organism evidence="1 2">
    <name type="scientific">Listeria grayi DSM 20601</name>
    <dbReference type="NCBI Taxonomy" id="525367"/>
    <lineage>
        <taxon>Bacteria</taxon>
        <taxon>Bacillati</taxon>
        <taxon>Bacillota</taxon>
        <taxon>Bacilli</taxon>
        <taxon>Bacillales</taxon>
        <taxon>Listeriaceae</taxon>
        <taxon>Listeria</taxon>
    </lineage>
</organism>
<dbReference type="EMBL" id="ACCR02000003">
    <property type="protein sequence ID" value="EFI84089.1"/>
    <property type="molecule type" value="Genomic_DNA"/>
</dbReference>
<dbReference type="AlphaFoldDB" id="D7UWN1"/>
<protein>
    <submittedName>
        <fullName evidence="1">Uncharacterized protein</fullName>
    </submittedName>
</protein>
<keyword evidence="2" id="KW-1185">Reference proteome</keyword>